<organism evidence="1">
    <name type="scientific">marine metagenome</name>
    <dbReference type="NCBI Taxonomy" id="408172"/>
    <lineage>
        <taxon>unclassified sequences</taxon>
        <taxon>metagenomes</taxon>
        <taxon>ecological metagenomes</taxon>
    </lineage>
</organism>
<dbReference type="EMBL" id="UINC01123518">
    <property type="protein sequence ID" value="SVD00038.1"/>
    <property type="molecule type" value="Genomic_DNA"/>
</dbReference>
<dbReference type="AlphaFoldDB" id="A0A382RSV6"/>
<evidence type="ECO:0000313" key="1">
    <source>
        <dbReference type="EMBL" id="SVD00038.1"/>
    </source>
</evidence>
<proteinExistence type="predicted"/>
<reference evidence="1" key="1">
    <citation type="submission" date="2018-05" db="EMBL/GenBank/DDBJ databases">
        <authorList>
            <person name="Lanie J.A."/>
            <person name="Ng W.-L."/>
            <person name="Kazmierczak K.M."/>
            <person name="Andrzejewski T.M."/>
            <person name="Davidsen T.M."/>
            <person name="Wayne K.J."/>
            <person name="Tettelin H."/>
            <person name="Glass J.I."/>
            <person name="Rusch D."/>
            <person name="Podicherti R."/>
            <person name="Tsui H.-C.T."/>
            <person name="Winkler M.E."/>
        </authorList>
    </citation>
    <scope>NUCLEOTIDE SEQUENCE</scope>
</reference>
<accession>A0A382RSV6</accession>
<protein>
    <submittedName>
        <fullName evidence="1">Uncharacterized protein</fullName>
    </submittedName>
</protein>
<name>A0A382RSV6_9ZZZZ</name>
<sequence length="55" mass="5863">MLYPSFSLEGKDDFANNTAAETDAPAEIIKAKETDFATDTMAIIGPADISPKDVD</sequence>
<gene>
    <name evidence="1" type="ORF">METZ01_LOCUS352892</name>
</gene>